<evidence type="ECO:0000256" key="3">
    <source>
        <dbReference type="ARBA" id="ARBA00023163"/>
    </source>
</evidence>
<dbReference type="PANTHER" id="PTHR30204:SF67">
    <property type="entry name" value="HTH-TYPE TRANSCRIPTIONAL REGULATOR MLRA-RELATED"/>
    <property type="match status" value="1"/>
</dbReference>
<dbReference type="InterPro" id="IPR006158">
    <property type="entry name" value="Cobalamin-bd"/>
</dbReference>
<evidence type="ECO:0000313" key="6">
    <source>
        <dbReference type="EMBL" id="ODG94068.1"/>
    </source>
</evidence>
<dbReference type="Gene3D" id="1.10.1660.10">
    <property type="match status" value="1"/>
</dbReference>
<dbReference type="InterPro" id="IPR000551">
    <property type="entry name" value="MerR-type_HTH_dom"/>
</dbReference>
<dbReference type="EMBL" id="MDKC01000001">
    <property type="protein sequence ID" value="ODG94068.1"/>
    <property type="molecule type" value="Genomic_DNA"/>
</dbReference>
<feature type="domain" description="B12-binding" evidence="5">
    <location>
        <begin position="183"/>
        <end position="308"/>
    </location>
</feature>
<reference evidence="6 7" key="1">
    <citation type="submission" date="2016-07" db="EMBL/GenBank/DDBJ databases">
        <authorList>
            <person name="Townsley L."/>
            <person name="Shank E.A."/>
        </authorList>
    </citation>
    <scope>NUCLEOTIDE SEQUENCE [LARGE SCALE GENOMIC DNA]</scope>
    <source>
        <strain evidence="6 7">CH01</strain>
    </source>
</reference>
<dbReference type="Pfam" id="PF02310">
    <property type="entry name" value="B12-binding"/>
    <property type="match status" value="1"/>
</dbReference>
<feature type="domain" description="HTH merR-type" evidence="4">
    <location>
        <begin position="12"/>
        <end position="81"/>
    </location>
</feature>
<dbReference type="PROSITE" id="PS50937">
    <property type="entry name" value="HTH_MERR_2"/>
    <property type="match status" value="1"/>
</dbReference>
<evidence type="ECO:0000256" key="2">
    <source>
        <dbReference type="ARBA" id="ARBA00023125"/>
    </source>
</evidence>
<sequence length="308" mass="35143">MQEERKLAQIGKYNIKAISNIVGILPGTLRAWERRYNIISPVRNDAGHRLYTEEHVYILKWLVQKVNEGFTIGQAINLYEAKEHKSSNDRSLTENLQSDALVNRIVSSLLSFEESEAHNYVNDAFSLFSVDKVLFKIISKVFILIGDKCRNGEITSAHEHFATSFLRTRLGMIYQNLPNNKHLPKLIAVCGPEEKHELGLLIFTIYLRRIGFQVIYLGASIDSNDVEQVINEVNPAGFIMTCTLRENLKKTIDLAIIIKKIKPDIIIGIGGHAVSTCESPIMDSIQEFYIGSQQSNWDEWLKQNFNYK</sequence>
<keyword evidence="1" id="KW-0805">Transcription regulation</keyword>
<dbReference type="PROSITE" id="PS51332">
    <property type="entry name" value="B12_BINDING"/>
    <property type="match status" value="1"/>
</dbReference>
<organism evidence="6 7">
    <name type="scientific">Gottfriedia luciferensis</name>
    <dbReference type="NCBI Taxonomy" id="178774"/>
    <lineage>
        <taxon>Bacteria</taxon>
        <taxon>Bacillati</taxon>
        <taxon>Bacillota</taxon>
        <taxon>Bacilli</taxon>
        <taxon>Bacillales</taxon>
        <taxon>Bacillaceae</taxon>
        <taxon>Gottfriedia</taxon>
    </lineage>
</organism>
<dbReference type="InterPro" id="IPR036724">
    <property type="entry name" value="Cobalamin-bd_sf"/>
</dbReference>
<dbReference type="InterPro" id="IPR003759">
    <property type="entry name" value="Cbl-bd_cap"/>
</dbReference>
<dbReference type="PANTHER" id="PTHR30204">
    <property type="entry name" value="REDOX-CYCLING DRUG-SENSING TRANSCRIPTIONAL ACTIVATOR SOXR"/>
    <property type="match status" value="1"/>
</dbReference>
<dbReference type="Pfam" id="PF02607">
    <property type="entry name" value="B12-binding_2"/>
    <property type="match status" value="1"/>
</dbReference>
<keyword evidence="7" id="KW-1185">Reference proteome</keyword>
<dbReference type="InterPro" id="IPR047057">
    <property type="entry name" value="MerR_fam"/>
</dbReference>
<dbReference type="Gene3D" id="3.40.50.280">
    <property type="entry name" value="Cobalamin-binding domain"/>
    <property type="match status" value="1"/>
</dbReference>
<keyword evidence="3" id="KW-0804">Transcription</keyword>
<dbReference type="CDD" id="cd01104">
    <property type="entry name" value="HTH_MlrA-CarA"/>
    <property type="match status" value="1"/>
</dbReference>
<evidence type="ECO:0000313" key="7">
    <source>
        <dbReference type="Proteomes" id="UP000094580"/>
    </source>
</evidence>
<accession>A0ABX3A443</accession>
<dbReference type="SUPFAM" id="SSF46955">
    <property type="entry name" value="Putative DNA-binding domain"/>
    <property type="match status" value="1"/>
</dbReference>
<dbReference type="Proteomes" id="UP000094580">
    <property type="component" value="Unassembled WGS sequence"/>
</dbReference>
<keyword evidence="2" id="KW-0238">DNA-binding</keyword>
<dbReference type="InterPro" id="IPR036594">
    <property type="entry name" value="Meth_synthase_dom"/>
</dbReference>
<evidence type="ECO:0000259" key="5">
    <source>
        <dbReference type="PROSITE" id="PS51332"/>
    </source>
</evidence>
<dbReference type="SMART" id="SM00422">
    <property type="entry name" value="HTH_MERR"/>
    <property type="match status" value="1"/>
</dbReference>
<evidence type="ECO:0000259" key="4">
    <source>
        <dbReference type="PROSITE" id="PS50937"/>
    </source>
</evidence>
<proteinExistence type="predicted"/>
<gene>
    <name evidence="6" type="ORF">BED47_00345</name>
</gene>
<dbReference type="Pfam" id="PF13411">
    <property type="entry name" value="MerR_1"/>
    <property type="match status" value="1"/>
</dbReference>
<protein>
    <submittedName>
        <fullName evidence="6">MerR family transcriptional regulator</fullName>
    </submittedName>
</protein>
<dbReference type="Gene3D" id="1.10.1240.10">
    <property type="entry name" value="Methionine synthase domain"/>
    <property type="match status" value="1"/>
</dbReference>
<name>A0ABX3A443_9BACI</name>
<comment type="caution">
    <text evidence="6">The sequence shown here is derived from an EMBL/GenBank/DDBJ whole genome shotgun (WGS) entry which is preliminary data.</text>
</comment>
<evidence type="ECO:0000256" key="1">
    <source>
        <dbReference type="ARBA" id="ARBA00023015"/>
    </source>
</evidence>
<dbReference type="InterPro" id="IPR009061">
    <property type="entry name" value="DNA-bd_dom_put_sf"/>
</dbReference>
<dbReference type="SUPFAM" id="SSF52242">
    <property type="entry name" value="Cobalamin (vitamin B12)-binding domain"/>
    <property type="match status" value="1"/>
</dbReference>